<dbReference type="EMBL" id="JACHBR010000002">
    <property type="protein sequence ID" value="MBB5630608.1"/>
    <property type="molecule type" value="Genomic_DNA"/>
</dbReference>
<feature type="transmembrane region" description="Helical" evidence="1">
    <location>
        <begin position="208"/>
        <end position="227"/>
    </location>
</feature>
<evidence type="ECO:0000313" key="3">
    <source>
        <dbReference type="Proteomes" id="UP000588112"/>
    </source>
</evidence>
<reference evidence="2 3" key="1">
    <citation type="submission" date="2020-08" db="EMBL/GenBank/DDBJ databases">
        <title>Sequencing the genomes of 1000 actinobacteria strains.</title>
        <authorList>
            <person name="Klenk H.-P."/>
        </authorList>
    </citation>
    <scope>NUCLEOTIDE SEQUENCE [LARGE SCALE GENOMIC DNA]</scope>
    <source>
        <strain evidence="2 3">DSM 45790</strain>
    </source>
</reference>
<keyword evidence="1" id="KW-0472">Membrane</keyword>
<proteinExistence type="predicted"/>
<feature type="transmembrane region" description="Helical" evidence="1">
    <location>
        <begin position="185"/>
        <end position="202"/>
    </location>
</feature>
<keyword evidence="3" id="KW-1185">Reference proteome</keyword>
<evidence type="ECO:0008006" key="4">
    <source>
        <dbReference type="Google" id="ProtNLM"/>
    </source>
</evidence>
<name>A0A7W9DTG6_9ACTN</name>
<feature type="transmembrane region" description="Helical" evidence="1">
    <location>
        <begin position="64"/>
        <end position="82"/>
    </location>
</feature>
<evidence type="ECO:0000313" key="2">
    <source>
        <dbReference type="EMBL" id="MBB5630608.1"/>
    </source>
</evidence>
<evidence type="ECO:0000256" key="1">
    <source>
        <dbReference type="SAM" id="Phobius"/>
    </source>
</evidence>
<accession>A0A7W9DTG6</accession>
<dbReference type="AlphaFoldDB" id="A0A7W9DTG6"/>
<dbReference type="Pfam" id="PF13398">
    <property type="entry name" value="Peptidase_M50B"/>
    <property type="match status" value="1"/>
</dbReference>
<feature type="transmembrane region" description="Helical" evidence="1">
    <location>
        <begin position="160"/>
        <end position="178"/>
    </location>
</feature>
<sequence>MVLRRAIGMDVDLASRPDEWDTVLLWACEAISAPRGVRARWRWTLQTFGGFLERVTAVQPSPPFWMTALAAVVALGVVVYPTSWHLSRGLITIAHEGGHALVALLTRRKLQGIKLHSDTSGVTLTRGRPTGPGMIFTAAAGYVAPSLLGLGAAWLAAAGYVMILLWTVLVLLVCMLLMIRNVFGVVSLVTIGGAVFALSWFAKPDIQAIGAQLAVWFLLIGGIRPILELRRKRRQGRAPESDADQLARLTPFPGGFFVFLFLLISAAALVVGAYLMTPIDLLDHLTRL</sequence>
<comment type="caution">
    <text evidence="2">The sequence shown here is derived from an EMBL/GenBank/DDBJ whole genome shotgun (WGS) entry which is preliminary data.</text>
</comment>
<feature type="transmembrane region" description="Helical" evidence="1">
    <location>
        <begin position="256"/>
        <end position="276"/>
    </location>
</feature>
<protein>
    <recommendedName>
        <fullName evidence="4">M50 family peptidase</fullName>
    </recommendedName>
</protein>
<dbReference type="RefSeq" id="WP_307837823.1">
    <property type="nucleotide sequence ID" value="NZ_BOOS01000018.1"/>
</dbReference>
<gene>
    <name evidence="2" type="ORF">BJ981_006372</name>
</gene>
<keyword evidence="1" id="KW-1133">Transmembrane helix</keyword>
<organism evidence="2 3">
    <name type="scientific">Sphaerisporangium krabiense</name>
    <dbReference type="NCBI Taxonomy" id="763782"/>
    <lineage>
        <taxon>Bacteria</taxon>
        <taxon>Bacillati</taxon>
        <taxon>Actinomycetota</taxon>
        <taxon>Actinomycetes</taxon>
        <taxon>Streptosporangiales</taxon>
        <taxon>Streptosporangiaceae</taxon>
        <taxon>Sphaerisporangium</taxon>
    </lineage>
</organism>
<dbReference type="Proteomes" id="UP000588112">
    <property type="component" value="Unassembled WGS sequence"/>
</dbReference>
<keyword evidence="1" id="KW-0812">Transmembrane</keyword>
<dbReference type="InterPro" id="IPR049500">
    <property type="entry name" value="Peptidase_M50B-like"/>
</dbReference>